<evidence type="ECO:0000256" key="3">
    <source>
        <dbReference type="ARBA" id="ARBA00022452"/>
    </source>
</evidence>
<dbReference type="GO" id="GO:0045040">
    <property type="term" value="P:protein insertion into mitochondrial outer membrane"/>
    <property type="evidence" value="ECO:0007669"/>
    <property type="project" value="TreeGrafter"/>
</dbReference>
<accession>A0A433DBF0</accession>
<dbReference type="PANTHER" id="PTHR12815">
    <property type="entry name" value="SORTING AND ASSEMBLY MACHINERY SAMM50 PROTEIN FAMILY MEMBER"/>
    <property type="match status" value="1"/>
</dbReference>
<feature type="compositionally biased region" description="Basic and acidic residues" evidence="6">
    <location>
        <begin position="1"/>
        <end position="16"/>
    </location>
</feature>
<keyword evidence="9" id="KW-1185">Reference proteome</keyword>
<evidence type="ECO:0000256" key="4">
    <source>
        <dbReference type="ARBA" id="ARBA00022692"/>
    </source>
</evidence>
<dbReference type="PANTHER" id="PTHR12815:SF18">
    <property type="entry name" value="SORTING AND ASSEMBLY MACHINERY COMPONENT 50 HOMOLOG"/>
    <property type="match status" value="1"/>
</dbReference>
<comment type="caution">
    <text evidence="8">The sequence shown here is derived from an EMBL/GenBank/DDBJ whole genome shotgun (WGS) entry which is preliminary data.</text>
</comment>
<keyword evidence="5" id="KW-0472">Membrane</keyword>
<dbReference type="InterPro" id="IPR000184">
    <property type="entry name" value="Bac_surfAg_D15"/>
</dbReference>
<dbReference type="AlphaFoldDB" id="A0A433DBF0"/>
<dbReference type="GO" id="GO:0005741">
    <property type="term" value="C:mitochondrial outer membrane"/>
    <property type="evidence" value="ECO:0007669"/>
    <property type="project" value="UniProtKB-SubCell"/>
</dbReference>
<reference evidence="8 9" key="1">
    <citation type="journal article" date="2018" name="New Phytol.">
        <title>Phylogenomics of Endogonaceae and evolution of mycorrhizas within Mucoromycota.</title>
        <authorList>
            <person name="Chang Y."/>
            <person name="Desiro A."/>
            <person name="Na H."/>
            <person name="Sandor L."/>
            <person name="Lipzen A."/>
            <person name="Clum A."/>
            <person name="Barry K."/>
            <person name="Grigoriev I.V."/>
            <person name="Martin F.M."/>
            <person name="Stajich J.E."/>
            <person name="Smith M.E."/>
            <person name="Bonito G."/>
            <person name="Spatafora J.W."/>
        </authorList>
    </citation>
    <scope>NUCLEOTIDE SEQUENCE [LARGE SCALE GENOMIC DNA]</scope>
    <source>
        <strain evidence="8 9">GMNB39</strain>
    </source>
</reference>
<sequence>MRELLGKAQEEQRRAENPAGGSVSALESEEQYQQAYEETAARLIKLLSSTATTKSHVHSIHIYGRRHTRDSFLLSVVRPVFKTRTVSSILETAQRAVADLRRFDIFDDVDLLLDAARDPIAVDGSIDLHMNVKEKPRLFIKTGTEIGNGEGSMNGSINIRNVFGGAETLETNISFGTSTSSAFQFCLARPVNASPDARIDINAFNLVRNTPYSSYEEALSGGGVRFKALSKLGYHELSYGAIWRTVDRLAETASLSIRNQAGHSLKCALTHTFTRDRRDDPLLPTQGYFVRAQQELAGVGGLGDTHHVRNDAEAQVAARLPLGFVLSATLRGGLLYTLDGAPSRIVDRFQLGGSTSVRGFRTGGIGPRDRSANRDGMDPHGILVAFPPCCWITEDALGGDAYWAGGVSLTSPLPRLSEYPVRAHLFVNAGTLVPYNNNNTPQQTLESLTRSPSVAAGLGLIYRHSIARLELNFCVPLAIAMGDQYKKGLQIGLGLSFL</sequence>
<evidence type="ECO:0000256" key="2">
    <source>
        <dbReference type="ARBA" id="ARBA00010913"/>
    </source>
</evidence>
<feature type="region of interest" description="Disordered" evidence="6">
    <location>
        <begin position="1"/>
        <end position="30"/>
    </location>
</feature>
<comment type="subcellular location">
    <subcellularLocation>
        <location evidence="1">Mitochondrion outer membrane</location>
        <topology evidence="1">Multi-pass membrane protein</topology>
    </subcellularLocation>
</comment>
<dbReference type="Pfam" id="PF01103">
    <property type="entry name" value="Omp85"/>
    <property type="match status" value="1"/>
</dbReference>
<dbReference type="EMBL" id="RBNI01003663">
    <property type="protein sequence ID" value="RUP48149.1"/>
    <property type="molecule type" value="Genomic_DNA"/>
</dbReference>
<evidence type="ECO:0000313" key="9">
    <source>
        <dbReference type="Proteomes" id="UP000268093"/>
    </source>
</evidence>
<evidence type="ECO:0000259" key="7">
    <source>
        <dbReference type="Pfam" id="PF01103"/>
    </source>
</evidence>
<feature type="domain" description="Bacterial surface antigen (D15)" evidence="7">
    <location>
        <begin position="161"/>
        <end position="497"/>
    </location>
</feature>
<dbReference type="OrthoDB" id="1724197at2759"/>
<evidence type="ECO:0000313" key="8">
    <source>
        <dbReference type="EMBL" id="RUP48149.1"/>
    </source>
</evidence>
<gene>
    <name evidence="8" type="ORF">BC936DRAFT_144909</name>
</gene>
<dbReference type="Proteomes" id="UP000268093">
    <property type="component" value="Unassembled WGS sequence"/>
</dbReference>
<evidence type="ECO:0000256" key="6">
    <source>
        <dbReference type="SAM" id="MobiDB-lite"/>
    </source>
</evidence>
<dbReference type="Gene3D" id="2.40.160.50">
    <property type="entry name" value="membrane protein fhac: a member of the omp85/tpsb transporter family"/>
    <property type="match status" value="1"/>
</dbReference>
<proteinExistence type="inferred from homology"/>
<keyword evidence="4" id="KW-0812">Transmembrane</keyword>
<name>A0A433DBF0_9FUNG</name>
<organism evidence="8 9">
    <name type="scientific">Jimgerdemannia flammicorona</name>
    <dbReference type="NCBI Taxonomy" id="994334"/>
    <lineage>
        <taxon>Eukaryota</taxon>
        <taxon>Fungi</taxon>
        <taxon>Fungi incertae sedis</taxon>
        <taxon>Mucoromycota</taxon>
        <taxon>Mucoromycotina</taxon>
        <taxon>Endogonomycetes</taxon>
        <taxon>Endogonales</taxon>
        <taxon>Endogonaceae</taxon>
        <taxon>Jimgerdemannia</taxon>
    </lineage>
</organism>
<evidence type="ECO:0000256" key="1">
    <source>
        <dbReference type="ARBA" id="ARBA00004374"/>
    </source>
</evidence>
<keyword evidence="3" id="KW-1134">Transmembrane beta strand</keyword>
<evidence type="ECO:0000256" key="5">
    <source>
        <dbReference type="ARBA" id="ARBA00023136"/>
    </source>
</evidence>
<dbReference type="InterPro" id="IPR039910">
    <property type="entry name" value="D15-like"/>
</dbReference>
<comment type="similarity">
    <text evidence="2">Belongs to the SAM50/omp85 family.</text>
</comment>
<protein>
    <submittedName>
        <fullName evidence="8">Surface antigen-domain-containing protein</fullName>
    </submittedName>
</protein>